<evidence type="ECO:0000313" key="2">
    <source>
        <dbReference type="Proteomes" id="UP000708148"/>
    </source>
</evidence>
<organism evidence="1 2">
    <name type="scientific">Ostreobium quekettii</name>
    <dbReference type="NCBI Taxonomy" id="121088"/>
    <lineage>
        <taxon>Eukaryota</taxon>
        <taxon>Viridiplantae</taxon>
        <taxon>Chlorophyta</taxon>
        <taxon>core chlorophytes</taxon>
        <taxon>Ulvophyceae</taxon>
        <taxon>TCBD clade</taxon>
        <taxon>Bryopsidales</taxon>
        <taxon>Ostreobineae</taxon>
        <taxon>Ostreobiaceae</taxon>
        <taxon>Ostreobium</taxon>
    </lineage>
</organism>
<reference evidence="1" key="1">
    <citation type="submission" date="2020-12" db="EMBL/GenBank/DDBJ databases">
        <authorList>
            <person name="Iha C."/>
        </authorList>
    </citation>
    <scope>NUCLEOTIDE SEQUENCE</scope>
</reference>
<dbReference type="AlphaFoldDB" id="A0A8S1JCY8"/>
<proteinExistence type="predicted"/>
<comment type="caution">
    <text evidence="1">The sequence shown here is derived from an EMBL/GenBank/DDBJ whole genome shotgun (WGS) entry which is preliminary data.</text>
</comment>
<sequence>MHESPLDEVAYQASGARMPGAMVIGAVGRAISGRVSELKARLRPERQGSPAQSSKIGTKITALWERWHGPLTLCFLLGTLVNMMTKVYMDARYDDICRCAHRPGSQFYENMLGHKVEDFLMMPKPWDPSGIQIFSYTIDLTNTAHCMSMSFL</sequence>
<dbReference type="EMBL" id="CAJHUC010003126">
    <property type="protein sequence ID" value="CAD7705441.1"/>
    <property type="molecule type" value="Genomic_DNA"/>
</dbReference>
<keyword evidence="2" id="KW-1185">Reference proteome</keyword>
<accession>A0A8S1JCY8</accession>
<name>A0A8S1JCY8_9CHLO</name>
<gene>
    <name evidence="1" type="ORF">OSTQU699_LOCUS10796</name>
</gene>
<evidence type="ECO:0000313" key="1">
    <source>
        <dbReference type="EMBL" id="CAD7705441.1"/>
    </source>
</evidence>
<dbReference type="Proteomes" id="UP000708148">
    <property type="component" value="Unassembled WGS sequence"/>
</dbReference>
<protein>
    <submittedName>
        <fullName evidence="1">Uncharacterized protein</fullName>
    </submittedName>
</protein>